<reference evidence="1" key="1">
    <citation type="submission" date="2019-04" db="EMBL/GenBank/DDBJ databases">
        <authorList>
            <person name="Brambilla D."/>
        </authorList>
    </citation>
    <scope>NUCLEOTIDE SEQUENCE</scope>
    <source>
        <strain evidence="1">BAL1</strain>
    </source>
</reference>
<dbReference type="EMBL" id="CAAJGR010000025">
    <property type="protein sequence ID" value="VHO06217.1"/>
    <property type="molecule type" value="Genomic_DNA"/>
</dbReference>
<dbReference type="InterPro" id="IPR010583">
    <property type="entry name" value="MipA"/>
</dbReference>
<protein>
    <recommendedName>
        <fullName evidence="2">Outer membrane protein V</fullName>
    </recommendedName>
</protein>
<dbReference type="AlphaFoldDB" id="A0A486XUR4"/>
<gene>
    <name evidence="1" type="ORF">BAL341_3253</name>
</gene>
<accession>A0A486XUR4</accession>
<proteinExistence type="predicted"/>
<name>A0A486XUR4_9GAMM</name>
<evidence type="ECO:0008006" key="2">
    <source>
        <dbReference type="Google" id="ProtNLM"/>
    </source>
</evidence>
<dbReference type="Pfam" id="PF06629">
    <property type="entry name" value="MipA"/>
    <property type="match status" value="1"/>
</dbReference>
<sequence length="253" mass="28005">MQDTSMFKLIIAILTLLGLFKPFQTEAQNYIGLGIAREATHPGSAIDENNILPVVSYNTGMFFVSSVKGVPEFGASWPITENLTVSGIFVIEHERKSSDSNTLTSNELTAKDRSVSFGSLIEYKTTIGPVPLAFLVRLRARNGDHDGFISDQRFTMGVYQNRFMQAQVFGQLTYSDQDAMNADFNLEPSSRAIELDSGFSQVAIGLQSVFVLNDDWSLLLSAERRQLRGDAKTAPITERENVNQVIAGVTFQF</sequence>
<organism evidence="1">
    <name type="scientific">Rheinheimera sp. BAL341</name>
    <dbReference type="NCBI Taxonomy" id="1708203"/>
    <lineage>
        <taxon>Bacteria</taxon>
        <taxon>Pseudomonadati</taxon>
        <taxon>Pseudomonadota</taxon>
        <taxon>Gammaproteobacteria</taxon>
        <taxon>Chromatiales</taxon>
        <taxon>Chromatiaceae</taxon>
        <taxon>Rheinheimera</taxon>
    </lineage>
</organism>
<evidence type="ECO:0000313" key="1">
    <source>
        <dbReference type="EMBL" id="VHO06217.1"/>
    </source>
</evidence>